<dbReference type="InterPro" id="IPR023616">
    <property type="entry name" value="Cyt_c_oxase-like_su1_dom"/>
</dbReference>
<dbReference type="InterPro" id="IPR023615">
    <property type="entry name" value="Cyt_c_Oxase_su1_BS"/>
</dbReference>
<feature type="transmembrane region" description="Helical" evidence="25">
    <location>
        <begin position="337"/>
        <end position="359"/>
    </location>
</feature>
<feature type="transmembrane region" description="Helical" evidence="25">
    <location>
        <begin position="146"/>
        <end position="171"/>
    </location>
</feature>
<evidence type="ECO:0000256" key="10">
    <source>
        <dbReference type="ARBA" id="ARBA00022617"/>
    </source>
</evidence>
<dbReference type="InterPro" id="IPR033944">
    <property type="entry name" value="Cyt_c_oxase_su1_dom"/>
</dbReference>
<evidence type="ECO:0000256" key="20">
    <source>
        <dbReference type="ARBA" id="ARBA00023008"/>
    </source>
</evidence>
<keyword evidence="19 24" id="KW-0408">Iron</keyword>
<keyword evidence="9 24" id="KW-0813">Transport</keyword>
<keyword evidence="11 24" id="KW-0679">Respiratory chain</keyword>
<comment type="function">
    <text evidence="24">Component of the cytochrome c oxidase, the last enzyme in the mitochondrial electron transport chain which drives oxidative phosphorylation. The respiratory chain contains 3 multisubunit complexes succinate dehydrogenase (complex II, CII), ubiquinol-cytochrome c oxidoreductase (cytochrome b-c1 complex, complex III, CIII) and cytochrome c oxidase (complex IV, CIV), that cooperate to transfer electrons derived from NADH and succinate to molecular oxygen, creating an electrochemical gradient over the inner membrane that drives transmembrane transport and the ATP synthase. Cytochrome c oxidase is the component of the respiratory chain that catalyzes the reduction of oxygen to water. Electrons originating from reduced cytochrome c in the intermembrane space (IMS) are transferred via the dinuclear copper A center (CU(A)) of subunit 2 and heme A of subunit 1 to the active site in subunit 1, a binuclear center (BNC) formed by heme A3 and copper B (CU(B)). The BNC reduces molecular oxygen to 2 water molecules using 4 electrons from cytochrome c in the IMS and 4 protons from the mitochondrial matrix.</text>
</comment>
<sequence>MLPNKWLFSTNHKDIGTLYFVFGAWAGMVGTSLSMLIRSELGNPGSLIGDDQIYNVIVTAHAFIMIFFMVMPIMIGGFGNWLVPLMLGAPDMAFPRMNNMSFWLLPPSLTLLIMSSIVENGAGTGWTVYPPLSANIAHNGSSVDLAIFSLHLAGISSILGAVNFITTVINMRPKGMTFDRLPLFVWAVKITAILLLLSLPVLAGAITMLLTDRNLNTSFFDPAGGGDPILYQHLFWFFGHPEVYILILPGFGMISHIISQESGKKEAFGTLGMIYAMMAIGLLGFVVWAHHMFTVGMDVDTRAYFTSATMIIAVPTGIKVFSWLATYHGTQIDFNPASLWALGFVFLFTVGGLTGVVLANSSIDIILHDTYYVVAHFHYVLSMGAVFAIMAGIVQWFPLFTGLSLNNKWLKIQFLTMFIGVNLTFFPQHFLGLSGMPRRYSDYPDAFTLWNIVSSIGSLISLISVIYFLVTIWESLSSHRKSLNSLNMISSIEWLQALPPAEHSYSELPILTNF</sequence>
<evidence type="ECO:0000256" key="17">
    <source>
        <dbReference type="ARBA" id="ARBA00022982"/>
    </source>
</evidence>
<dbReference type="GO" id="GO:0046872">
    <property type="term" value="F:metal ion binding"/>
    <property type="evidence" value="ECO:0007669"/>
    <property type="project" value="UniProtKB-KW"/>
</dbReference>
<feature type="domain" description="Cytochrome oxidase subunit I profile" evidence="26">
    <location>
        <begin position="1"/>
        <end position="512"/>
    </location>
</feature>
<evidence type="ECO:0000256" key="1">
    <source>
        <dbReference type="ARBA" id="ARBA00001935"/>
    </source>
</evidence>
<keyword evidence="13 24" id="KW-0479">Metal-binding</keyword>
<keyword evidence="16" id="KW-1278">Translocase</keyword>
<keyword evidence="12 24" id="KW-0812">Transmembrane</keyword>
<dbReference type="GO" id="GO:0045277">
    <property type="term" value="C:respiratory chain complex IV"/>
    <property type="evidence" value="ECO:0007669"/>
    <property type="project" value="InterPro"/>
</dbReference>
<feature type="transmembrane region" description="Helical" evidence="25">
    <location>
        <begin position="303"/>
        <end position="325"/>
    </location>
</feature>
<dbReference type="PROSITE" id="PS00077">
    <property type="entry name" value="COX1_CUB"/>
    <property type="match status" value="1"/>
</dbReference>
<keyword evidence="18 25" id="KW-1133">Transmembrane helix</keyword>
<keyword evidence="21 24" id="KW-0496">Mitochondrion</keyword>
<keyword evidence="15" id="KW-0460">Magnesium</keyword>
<organism evidence="27">
    <name type="scientific">Pseudanaesthetis langana</name>
    <dbReference type="NCBI Taxonomy" id="1261035"/>
    <lineage>
        <taxon>Eukaryota</taxon>
        <taxon>Metazoa</taxon>
        <taxon>Ecdysozoa</taxon>
        <taxon>Arthropoda</taxon>
        <taxon>Hexapoda</taxon>
        <taxon>Insecta</taxon>
        <taxon>Pterygota</taxon>
        <taxon>Neoptera</taxon>
        <taxon>Endopterygota</taxon>
        <taxon>Coleoptera</taxon>
        <taxon>Polyphaga</taxon>
        <taxon>Cucujiformia</taxon>
        <taxon>Chrysomeloidea</taxon>
        <taxon>Cerambycidae</taxon>
        <taxon>Lamiinae</taxon>
        <taxon>Apodasyini</taxon>
        <taxon>Pseudanaesthetis</taxon>
    </lineage>
</organism>
<protein>
    <recommendedName>
        <fullName evidence="8 24">Cytochrome c oxidase subunit 1</fullName>
        <ecNumber evidence="7 24">7.1.1.9</ecNumber>
    </recommendedName>
</protein>
<evidence type="ECO:0000256" key="16">
    <source>
        <dbReference type="ARBA" id="ARBA00022967"/>
    </source>
</evidence>
<geneLocation type="mitochondrion" evidence="27"/>
<evidence type="ECO:0000256" key="2">
    <source>
        <dbReference type="ARBA" id="ARBA00001971"/>
    </source>
</evidence>
<dbReference type="CDD" id="cd01663">
    <property type="entry name" value="Cyt_c_Oxidase_I"/>
    <property type="match status" value="1"/>
</dbReference>
<evidence type="ECO:0000256" key="25">
    <source>
        <dbReference type="SAM" id="Phobius"/>
    </source>
</evidence>
<name>W5RYY6_9CUCU</name>
<dbReference type="EC" id="7.1.1.9" evidence="7 24"/>
<dbReference type="UniPathway" id="UPA00705"/>
<dbReference type="FunFam" id="1.20.210.10:FF:000001">
    <property type="entry name" value="Cytochrome c oxidase subunit 1"/>
    <property type="match status" value="1"/>
</dbReference>
<dbReference type="PRINTS" id="PR01165">
    <property type="entry name" value="CYCOXIDASEI"/>
</dbReference>
<comment type="cofactor">
    <cofactor evidence="1">
        <name>Cu cation</name>
        <dbReference type="ChEBI" id="CHEBI:23378"/>
    </cofactor>
</comment>
<feature type="transmembrane region" description="Helical" evidence="25">
    <location>
        <begin position="183"/>
        <end position="210"/>
    </location>
</feature>
<dbReference type="Pfam" id="PF00115">
    <property type="entry name" value="COX1"/>
    <property type="match status" value="1"/>
</dbReference>
<evidence type="ECO:0000256" key="12">
    <source>
        <dbReference type="ARBA" id="ARBA00022692"/>
    </source>
</evidence>
<feature type="transmembrane region" description="Helical" evidence="25">
    <location>
        <begin position="57"/>
        <end position="83"/>
    </location>
</feature>
<feature type="transmembrane region" description="Helical" evidence="25">
    <location>
        <begin position="104"/>
        <end position="126"/>
    </location>
</feature>
<evidence type="ECO:0000256" key="23">
    <source>
        <dbReference type="ARBA" id="ARBA00049512"/>
    </source>
</evidence>
<evidence type="ECO:0000256" key="4">
    <source>
        <dbReference type="ARBA" id="ARBA00004673"/>
    </source>
</evidence>
<evidence type="ECO:0000256" key="18">
    <source>
        <dbReference type="ARBA" id="ARBA00022989"/>
    </source>
</evidence>
<feature type="transmembrane region" description="Helical" evidence="25">
    <location>
        <begin position="16"/>
        <end position="37"/>
    </location>
</feature>
<feature type="transmembrane region" description="Helical" evidence="25">
    <location>
        <begin position="379"/>
        <end position="400"/>
    </location>
</feature>
<dbReference type="SUPFAM" id="SSF81442">
    <property type="entry name" value="Cytochrome c oxidase subunit I-like"/>
    <property type="match status" value="1"/>
</dbReference>
<accession>W5RYY6</accession>
<dbReference type="GO" id="GO:0015990">
    <property type="term" value="P:electron transport coupled proton transport"/>
    <property type="evidence" value="ECO:0007669"/>
    <property type="project" value="TreeGrafter"/>
</dbReference>
<evidence type="ECO:0000256" key="11">
    <source>
        <dbReference type="ARBA" id="ARBA00022660"/>
    </source>
</evidence>
<comment type="similarity">
    <text evidence="5 24">Belongs to the heme-copper respiratory oxidase family.</text>
</comment>
<feature type="transmembrane region" description="Helical" evidence="25">
    <location>
        <begin position="412"/>
        <end position="430"/>
    </location>
</feature>
<evidence type="ECO:0000256" key="24">
    <source>
        <dbReference type="RuleBase" id="RU000369"/>
    </source>
</evidence>
<evidence type="ECO:0000256" key="7">
    <source>
        <dbReference type="ARBA" id="ARBA00012949"/>
    </source>
</evidence>
<proteinExistence type="inferred from homology"/>
<dbReference type="InterPro" id="IPR036927">
    <property type="entry name" value="Cyt_c_oxase-like_su1_sf"/>
</dbReference>
<evidence type="ECO:0000256" key="14">
    <source>
        <dbReference type="ARBA" id="ARBA00022792"/>
    </source>
</evidence>
<evidence type="ECO:0000259" key="26">
    <source>
        <dbReference type="PROSITE" id="PS50855"/>
    </source>
</evidence>
<evidence type="ECO:0000256" key="13">
    <source>
        <dbReference type="ARBA" id="ARBA00022723"/>
    </source>
</evidence>
<evidence type="ECO:0000313" key="27">
    <source>
        <dbReference type="EMBL" id="AHG97627.1"/>
    </source>
</evidence>
<evidence type="ECO:0000256" key="21">
    <source>
        <dbReference type="ARBA" id="ARBA00023128"/>
    </source>
</evidence>
<dbReference type="InterPro" id="IPR000883">
    <property type="entry name" value="Cyt_C_Oxase_1"/>
</dbReference>
<comment type="subcellular location">
    <subcellularLocation>
        <location evidence="3 24">Mitochondrion inner membrane</location>
        <topology evidence="3 24">Multi-pass membrane protein</topology>
    </subcellularLocation>
</comment>
<dbReference type="GO" id="GO:0005743">
    <property type="term" value="C:mitochondrial inner membrane"/>
    <property type="evidence" value="ECO:0007669"/>
    <property type="project" value="UniProtKB-SubCell"/>
</dbReference>
<evidence type="ECO:0000256" key="5">
    <source>
        <dbReference type="ARBA" id="ARBA00009578"/>
    </source>
</evidence>
<dbReference type="PANTHER" id="PTHR10422">
    <property type="entry name" value="CYTOCHROME C OXIDASE SUBUNIT 1"/>
    <property type="match status" value="1"/>
</dbReference>
<keyword evidence="22 24" id="KW-0472">Membrane</keyword>
<keyword evidence="10 24" id="KW-0349">Heme</keyword>
<evidence type="ECO:0000256" key="15">
    <source>
        <dbReference type="ARBA" id="ARBA00022842"/>
    </source>
</evidence>
<evidence type="ECO:0000256" key="19">
    <source>
        <dbReference type="ARBA" id="ARBA00023004"/>
    </source>
</evidence>
<comment type="cofactor">
    <cofactor evidence="2">
        <name>heme</name>
        <dbReference type="ChEBI" id="CHEBI:30413"/>
    </cofactor>
</comment>
<reference evidence="27" key="1">
    <citation type="submission" date="2013-10" db="EMBL/GenBank/DDBJ databases">
        <title>Phylogeny of the Cerambycidae (Coleoptera, Cerambycoidea) higher taxa based on mitocondrial COI, 16S rRNA, and 12S rRNA genes.</title>
        <authorList>
            <person name="Li J."/>
            <person name="Yin X."/>
            <person name="An S."/>
            <person name="Zhang H."/>
            <person name="Han Z."/>
        </authorList>
    </citation>
    <scope>NUCLEOTIDE SEQUENCE</scope>
</reference>
<comment type="subunit">
    <text evidence="6">Component of the cytochrome c oxidase (complex IV, CIV), a multisubunit enzyme composed of a catalytic core of 3 subunits and several supernumerary subunits. The complex exists as a monomer or a dimer and forms supercomplexes (SCs) in the inner mitochondrial membrane with ubiquinol-cytochrome c oxidoreductase (cytochrome b-c1 complex, complex III, CIII).</text>
</comment>
<dbReference type="GO" id="GO:0006123">
    <property type="term" value="P:mitochondrial electron transport, cytochrome c to oxygen"/>
    <property type="evidence" value="ECO:0007669"/>
    <property type="project" value="TreeGrafter"/>
</dbReference>
<feature type="transmembrane region" description="Helical" evidence="25">
    <location>
        <begin position="267"/>
        <end position="291"/>
    </location>
</feature>
<evidence type="ECO:0000256" key="3">
    <source>
        <dbReference type="ARBA" id="ARBA00004448"/>
    </source>
</evidence>
<evidence type="ECO:0000256" key="9">
    <source>
        <dbReference type="ARBA" id="ARBA00022448"/>
    </source>
</evidence>
<dbReference type="EMBL" id="KF737817">
    <property type="protein sequence ID" value="AHG97627.1"/>
    <property type="molecule type" value="Genomic_DNA"/>
</dbReference>
<evidence type="ECO:0000256" key="22">
    <source>
        <dbReference type="ARBA" id="ARBA00023136"/>
    </source>
</evidence>
<evidence type="ECO:0000256" key="8">
    <source>
        <dbReference type="ARBA" id="ARBA00015947"/>
    </source>
</evidence>
<dbReference type="GO" id="GO:0004129">
    <property type="term" value="F:cytochrome-c oxidase activity"/>
    <property type="evidence" value="ECO:0007669"/>
    <property type="project" value="UniProtKB-EC"/>
</dbReference>
<evidence type="ECO:0000256" key="6">
    <source>
        <dbReference type="ARBA" id="ARBA00011164"/>
    </source>
</evidence>
<dbReference type="PROSITE" id="PS50855">
    <property type="entry name" value="COX1"/>
    <property type="match status" value="1"/>
</dbReference>
<dbReference type="AlphaFoldDB" id="W5RYY6"/>
<comment type="catalytic activity">
    <reaction evidence="23">
        <text>4 Fe(II)-[cytochrome c] + O2 + 8 H(+)(in) = 4 Fe(III)-[cytochrome c] + 2 H2O + 4 H(+)(out)</text>
        <dbReference type="Rhea" id="RHEA:11436"/>
        <dbReference type="Rhea" id="RHEA-COMP:10350"/>
        <dbReference type="Rhea" id="RHEA-COMP:14399"/>
        <dbReference type="ChEBI" id="CHEBI:15377"/>
        <dbReference type="ChEBI" id="CHEBI:15378"/>
        <dbReference type="ChEBI" id="CHEBI:15379"/>
        <dbReference type="ChEBI" id="CHEBI:29033"/>
        <dbReference type="ChEBI" id="CHEBI:29034"/>
        <dbReference type="EC" id="7.1.1.9"/>
    </reaction>
    <physiologicalReaction direction="left-to-right" evidence="23">
        <dbReference type="Rhea" id="RHEA:11437"/>
    </physiologicalReaction>
</comment>
<feature type="transmembrane region" description="Helical" evidence="25">
    <location>
        <begin position="450"/>
        <end position="473"/>
    </location>
</feature>
<comment type="pathway">
    <text evidence="4 24">Energy metabolism; oxidative phosphorylation.</text>
</comment>
<dbReference type="Gene3D" id="1.20.210.10">
    <property type="entry name" value="Cytochrome c oxidase-like, subunit I domain"/>
    <property type="match status" value="1"/>
</dbReference>
<dbReference type="GO" id="GO:0020037">
    <property type="term" value="F:heme binding"/>
    <property type="evidence" value="ECO:0007669"/>
    <property type="project" value="InterPro"/>
</dbReference>
<keyword evidence="14 24" id="KW-0999">Mitochondrion inner membrane</keyword>
<dbReference type="PANTHER" id="PTHR10422:SF18">
    <property type="entry name" value="CYTOCHROME C OXIDASE SUBUNIT 1"/>
    <property type="match status" value="1"/>
</dbReference>
<keyword evidence="17 24" id="KW-0249">Electron transport</keyword>
<feature type="transmembrane region" description="Helical" evidence="25">
    <location>
        <begin position="230"/>
        <end position="255"/>
    </location>
</feature>
<keyword evidence="20 24" id="KW-0186">Copper</keyword>